<dbReference type="InterPro" id="IPR006912">
    <property type="entry name" value="Harbinger_derived_prot"/>
</dbReference>
<dbReference type="Gramene" id="KRH13045">
    <property type="protein sequence ID" value="KRH13045"/>
    <property type="gene ID" value="GLYMA_15G212700"/>
</dbReference>
<accession>A0A0R0GDU1</accession>
<dbReference type="Proteomes" id="UP000008827">
    <property type="component" value="Chromosome 15"/>
</dbReference>
<gene>
    <name evidence="1" type="ORF">GLYMA_15G212700</name>
</gene>
<dbReference type="EMBL" id="CM000848">
    <property type="protein sequence ID" value="KRH13045.1"/>
    <property type="molecule type" value="Genomic_DNA"/>
</dbReference>
<dbReference type="InParanoid" id="A0A0R0GDU1"/>
<dbReference type="PANTHER" id="PTHR47150:SF7">
    <property type="entry name" value="NUCLEASE"/>
    <property type="match status" value="1"/>
</dbReference>
<name>A0A0R0GDU1_SOYBN</name>
<evidence type="ECO:0008006" key="4">
    <source>
        <dbReference type="Google" id="ProtNLM"/>
    </source>
</evidence>
<reference evidence="1" key="3">
    <citation type="submission" date="2018-07" db="EMBL/GenBank/DDBJ databases">
        <title>WGS assembly of Glycine max.</title>
        <authorList>
            <person name="Schmutz J."/>
            <person name="Cannon S."/>
            <person name="Schlueter J."/>
            <person name="Ma J."/>
            <person name="Mitros T."/>
            <person name="Nelson W."/>
            <person name="Hyten D."/>
            <person name="Song Q."/>
            <person name="Thelen J."/>
            <person name="Cheng J."/>
            <person name="Xu D."/>
            <person name="Hellsten U."/>
            <person name="May G."/>
            <person name="Yu Y."/>
            <person name="Sakurai T."/>
            <person name="Umezawa T."/>
            <person name="Bhattacharyya M."/>
            <person name="Sandhu D."/>
            <person name="Valliyodan B."/>
            <person name="Lindquist E."/>
            <person name="Peto M."/>
            <person name="Grant D."/>
            <person name="Shu S."/>
            <person name="Goodstein D."/>
            <person name="Barry K."/>
            <person name="Futrell-Griggs M."/>
            <person name="Abernathy B."/>
            <person name="Du J."/>
            <person name="Tian Z."/>
            <person name="Zhu L."/>
            <person name="Gill N."/>
            <person name="Joshi T."/>
            <person name="Libault M."/>
            <person name="Sethuraman A."/>
            <person name="Zhang X."/>
            <person name="Shinozaki K."/>
            <person name="Nguyen H."/>
            <person name="Wing R."/>
            <person name="Cregan P."/>
            <person name="Specht J."/>
            <person name="Grimwood J."/>
            <person name="Rokhsar D."/>
            <person name="Stacey G."/>
            <person name="Shoemaker R."/>
            <person name="Jackson S."/>
        </authorList>
    </citation>
    <scope>NUCLEOTIDE SEQUENCE</scope>
    <source>
        <tissue evidence="1">Callus</tissue>
    </source>
</reference>
<evidence type="ECO:0000313" key="2">
    <source>
        <dbReference type="EnsemblPlants" id="KRH13045"/>
    </source>
</evidence>
<dbReference type="OMA" id="DNIWNEV"/>
<dbReference type="PANTHER" id="PTHR47150">
    <property type="entry name" value="OS12G0169200 PROTEIN"/>
    <property type="match status" value="1"/>
</dbReference>
<reference evidence="1 2" key="1">
    <citation type="journal article" date="2010" name="Nature">
        <title>Genome sequence of the palaeopolyploid soybean.</title>
        <authorList>
            <person name="Schmutz J."/>
            <person name="Cannon S.B."/>
            <person name="Schlueter J."/>
            <person name="Ma J."/>
            <person name="Mitros T."/>
            <person name="Nelson W."/>
            <person name="Hyten D.L."/>
            <person name="Song Q."/>
            <person name="Thelen J.J."/>
            <person name="Cheng J."/>
            <person name="Xu D."/>
            <person name="Hellsten U."/>
            <person name="May G.D."/>
            <person name="Yu Y."/>
            <person name="Sakurai T."/>
            <person name="Umezawa T."/>
            <person name="Bhattacharyya M.K."/>
            <person name="Sandhu D."/>
            <person name="Valliyodan B."/>
            <person name="Lindquist E."/>
            <person name="Peto M."/>
            <person name="Grant D."/>
            <person name="Shu S."/>
            <person name="Goodstein D."/>
            <person name="Barry K."/>
            <person name="Futrell-Griggs M."/>
            <person name="Abernathy B."/>
            <person name="Du J."/>
            <person name="Tian Z."/>
            <person name="Zhu L."/>
            <person name="Gill N."/>
            <person name="Joshi T."/>
            <person name="Libault M."/>
            <person name="Sethuraman A."/>
            <person name="Zhang X.-C."/>
            <person name="Shinozaki K."/>
            <person name="Nguyen H.T."/>
            <person name="Wing R.A."/>
            <person name="Cregan P."/>
            <person name="Specht J."/>
            <person name="Grimwood J."/>
            <person name="Rokhsar D."/>
            <person name="Stacey G."/>
            <person name="Shoemaker R.C."/>
            <person name="Jackson S.A."/>
        </authorList>
    </citation>
    <scope>NUCLEOTIDE SEQUENCE</scope>
    <source>
        <strain evidence="2">cv. Williams 82</strain>
        <tissue evidence="1">Callus</tissue>
    </source>
</reference>
<organism evidence="1">
    <name type="scientific">Glycine max</name>
    <name type="common">Soybean</name>
    <name type="synonym">Glycine hispida</name>
    <dbReference type="NCBI Taxonomy" id="3847"/>
    <lineage>
        <taxon>Eukaryota</taxon>
        <taxon>Viridiplantae</taxon>
        <taxon>Streptophyta</taxon>
        <taxon>Embryophyta</taxon>
        <taxon>Tracheophyta</taxon>
        <taxon>Spermatophyta</taxon>
        <taxon>Magnoliopsida</taxon>
        <taxon>eudicotyledons</taxon>
        <taxon>Gunneridae</taxon>
        <taxon>Pentapetalae</taxon>
        <taxon>rosids</taxon>
        <taxon>fabids</taxon>
        <taxon>Fabales</taxon>
        <taxon>Fabaceae</taxon>
        <taxon>Papilionoideae</taxon>
        <taxon>50 kb inversion clade</taxon>
        <taxon>NPAAA clade</taxon>
        <taxon>indigoferoid/millettioid clade</taxon>
        <taxon>Phaseoleae</taxon>
        <taxon>Glycine</taxon>
        <taxon>Glycine subgen. Soja</taxon>
    </lineage>
</organism>
<sequence length="249" mass="29143">MDPNINLDKALDQMIDEDLEDNTDGEIIRHVFLRIVDTLNNYDEYFQMRVDVLCRKGLSPWQKCTTTIRILAYGSLADSVDEYVQIGETTAMECLERFVLGICTIFRNEYLRRPNNEDTERLLQMGVAHRFSALSRRALAVQYTVNRIQYNMIYYLVDDIYPNFATFVKTISIPPTRFCDAGKMKNIIYACIILHNMIVEDEHDTYQNNIDYSSIGAHPSIKSTYPQRRVEVHDKQNHRQLQADLFEHI</sequence>
<protein>
    <recommendedName>
        <fullName evidence="4">DDE Tnp4 domain-containing protein</fullName>
    </recommendedName>
</protein>
<proteinExistence type="predicted"/>
<reference evidence="2" key="2">
    <citation type="submission" date="2018-02" db="UniProtKB">
        <authorList>
            <consortium name="EnsemblPlants"/>
        </authorList>
    </citation>
    <scope>IDENTIFICATION</scope>
    <source>
        <strain evidence="2">Williams 82</strain>
    </source>
</reference>
<dbReference type="Pfam" id="PF04827">
    <property type="entry name" value="Plant_tran"/>
    <property type="match status" value="1"/>
</dbReference>
<evidence type="ECO:0000313" key="1">
    <source>
        <dbReference type="EMBL" id="KRH13045.1"/>
    </source>
</evidence>
<keyword evidence="3" id="KW-1185">Reference proteome</keyword>
<dbReference type="AlphaFoldDB" id="A0A0R0GDU1"/>
<evidence type="ECO:0000313" key="3">
    <source>
        <dbReference type="Proteomes" id="UP000008827"/>
    </source>
</evidence>
<dbReference type="EnsemblPlants" id="KRH13045">
    <property type="protein sequence ID" value="KRH13045"/>
    <property type="gene ID" value="GLYMA_15G212700"/>
</dbReference>